<dbReference type="SMART" id="SM00316">
    <property type="entry name" value="S1"/>
    <property type="match status" value="5"/>
</dbReference>
<dbReference type="InterPro" id="IPR035104">
    <property type="entry name" value="Ribosomal_protein_S1-like"/>
</dbReference>
<dbReference type="RefSeq" id="WP_020886024.1">
    <property type="nucleotide sequence ID" value="NZ_ATHI01000004.1"/>
</dbReference>
<dbReference type="NCBIfam" id="NF010379">
    <property type="entry name" value="PRK13806.1"/>
    <property type="match status" value="1"/>
</dbReference>
<feature type="domain" description="S1 motif" evidence="5">
    <location>
        <begin position="30"/>
        <end position="94"/>
    </location>
</feature>
<dbReference type="Gene3D" id="2.40.50.140">
    <property type="entry name" value="Nucleic acid-binding proteins"/>
    <property type="match status" value="5"/>
</dbReference>
<dbReference type="GO" id="GO:0022627">
    <property type="term" value="C:cytosolic small ribosomal subunit"/>
    <property type="evidence" value="ECO:0007669"/>
    <property type="project" value="TreeGrafter"/>
</dbReference>
<dbReference type="GO" id="GO:0003729">
    <property type="term" value="F:mRNA binding"/>
    <property type="evidence" value="ECO:0007669"/>
    <property type="project" value="TreeGrafter"/>
</dbReference>
<dbReference type="OrthoDB" id="9804077at2"/>
<evidence type="ECO:0000256" key="2">
    <source>
        <dbReference type="ARBA" id="ARBA00022980"/>
    </source>
</evidence>
<dbReference type="CDD" id="cd05688">
    <property type="entry name" value="S1_RPS1_repeat_ec3"/>
    <property type="match status" value="1"/>
</dbReference>
<dbReference type="SUPFAM" id="SSF50249">
    <property type="entry name" value="Nucleic acid-binding proteins"/>
    <property type="match status" value="5"/>
</dbReference>
<feature type="domain" description="S1 motif" evidence="5">
    <location>
        <begin position="198"/>
        <end position="270"/>
    </location>
</feature>
<dbReference type="PROSITE" id="PS50126">
    <property type="entry name" value="S1"/>
    <property type="match status" value="5"/>
</dbReference>
<dbReference type="PANTHER" id="PTHR10724">
    <property type="entry name" value="30S RIBOSOMAL PROTEIN S1"/>
    <property type="match status" value="1"/>
</dbReference>
<keyword evidence="7" id="KW-1185">Reference proteome</keyword>
<accession>S7TDZ9</accession>
<protein>
    <submittedName>
        <fullName evidence="6">RNA binding S1 domain protein</fullName>
    </submittedName>
</protein>
<dbReference type="InterPro" id="IPR003029">
    <property type="entry name" value="S1_domain"/>
</dbReference>
<evidence type="ECO:0000256" key="4">
    <source>
        <dbReference type="SAM" id="MobiDB-lite"/>
    </source>
</evidence>
<evidence type="ECO:0000313" key="7">
    <source>
        <dbReference type="Proteomes" id="UP000014975"/>
    </source>
</evidence>
<name>S7TDZ9_9BACT</name>
<dbReference type="EMBL" id="ATHI01000004">
    <property type="protein sequence ID" value="EPR35437.1"/>
    <property type="molecule type" value="Genomic_DNA"/>
</dbReference>
<dbReference type="STRING" id="1121439.dsat_2138"/>
<dbReference type="AlphaFoldDB" id="S7TDZ9"/>
<comment type="caution">
    <text evidence="6">The sequence shown here is derived from an EMBL/GenBank/DDBJ whole genome shotgun (WGS) entry which is preliminary data.</text>
</comment>
<dbReference type="Proteomes" id="UP000014975">
    <property type="component" value="Unassembled WGS sequence"/>
</dbReference>
<keyword evidence="2" id="KW-0689">Ribosomal protein</keyword>
<organism evidence="6 7">
    <name type="scientific">Alkalidesulfovibrio alkalitolerans DSM 16529</name>
    <dbReference type="NCBI Taxonomy" id="1121439"/>
    <lineage>
        <taxon>Bacteria</taxon>
        <taxon>Pseudomonadati</taxon>
        <taxon>Thermodesulfobacteriota</taxon>
        <taxon>Desulfovibrionia</taxon>
        <taxon>Desulfovibrionales</taxon>
        <taxon>Desulfovibrionaceae</taxon>
        <taxon>Alkalidesulfovibrio</taxon>
    </lineage>
</organism>
<dbReference type="GO" id="GO:0006412">
    <property type="term" value="P:translation"/>
    <property type="evidence" value="ECO:0007669"/>
    <property type="project" value="TreeGrafter"/>
</dbReference>
<comment type="similarity">
    <text evidence="1">Belongs to the bacterial ribosomal protein bS1 family.</text>
</comment>
<feature type="domain" description="S1 motif" evidence="5">
    <location>
        <begin position="374"/>
        <end position="445"/>
    </location>
</feature>
<dbReference type="eggNOG" id="COG0539">
    <property type="taxonomic scope" value="Bacteria"/>
</dbReference>
<gene>
    <name evidence="6" type="ORF">dsat_2138</name>
</gene>
<dbReference type="GO" id="GO:0003735">
    <property type="term" value="F:structural constituent of ribosome"/>
    <property type="evidence" value="ECO:0007669"/>
    <property type="project" value="TreeGrafter"/>
</dbReference>
<dbReference type="CDD" id="cd04465">
    <property type="entry name" value="S1_RPS1_repeat_ec2_hs2"/>
    <property type="match status" value="1"/>
</dbReference>
<feature type="region of interest" description="Disordered" evidence="4">
    <location>
        <begin position="440"/>
        <end position="476"/>
    </location>
</feature>
<evidence type="ECO:0000313" key="6">
    <source>
        <dbReference type="EMBL" id="EPR35437.1"/>
    </source>
</evidence>
<feature type="domain" description="S1 motif" evidence="5">
    <location>
        <begin position="111"/>
        <end position="177"/>
    </location>
</feature>
<evidence type="ECO:0000256" key="1">
    <source>
        <dbReference type="ARBA" id="ARBA00006767"/>
    </source>
</evidence>
<dbReference type="Pfam" id="PF00575">
    <property type="entry name" value="S1"/>
    <property type="match status" value="5"/>
</dbReference>
<dbReference type="PANTHER" id="PTHR10724:SF7">
    <property type="entry name" value="SMALL RIBOSOMAL SUBUNIT PROTEIN BS1C"/>
    <property type="match status" value="1"/>
</dbReference>
<dbReference type="PRINTS" id="PR00681">
    <property type="entry name" value="RIBOSOMALS1"/>
</dbReference>
<dbReference type="InterPro" id="IPR050437">
    <property type="entry name" value="Ribos_protein_bS1-like"/>
</dbReference>
<keyword evidence="3" id="KW-0687">Ribonucleoprotein</keyword>
<feature type="domain" description="S1 motif" evidence="5">
    <location>
        <begin position="287"/>
        <end position="357"/>
    </location>
</feature>
<sequence>MSDEAKKDGEDFASMFEAYEAEMQDNVRVGDKISGTVISIDGAGVFVGVGAKRDGVVAREELLDENGELTVAVGDTVDLYVVGMSGGEIKLSKAMGGRGGFEQLEQAKANDMPVEGKVTGLVKGGFSVQVMGKRAFCPVSQIDDRFVENPEEYVGKTLPFLIIKLEQGGRNLVVSRREILAREKAEAMTAFQEQVKVGDVVEGTVKRLADFGAFIEIIPGVEGLAHISELSWSRVDKPSEAVREGEVLPVKVLDIAPAKKGGMKISLSVKQAQQNPWETAGERFKAGDKVTGRVIRLADFGAFVEIAPGLEGLVHLSEMAHGRRVMKADEVVSAGQEVTVSIKDIDLERHRISLSIKDAEGDPWLELASTLSVGQEITGTAESFGKFGLFVTLLPGVTGLLPKSKLAQAPKEKREALERAKPGDQVTVFVDEIKPAERKITLGAGQSEEAQAEPKDWKKHAKAAGVEAPKGGGMNSLADKLAQAMRAKNGE</sequence>
<proteinExistence type="inferred from homology"/>
<evidence type="ECO:0000259" key="5">
    <source>
        <dbReference type="PROSITE" id="PS50126"/>
    </source>
</evidence>
<dbReference type="PATRIC" id="fig|1121439.3.peg.524"/>
<reference evidence="6 7" key="1">
    <citation type="journal article" date="2013" name="Genome Announc.">
        <title>Draft genome sequences for three mercury-methylating, sulfate-reducing bacteria.</title>
        <authorList>
            <person name="Brown S.D."/>
            <person name="Hurt R.A.Jr."/>
            <person name="Gilmour C.C."/>
            <person name="Elias D.A."/>
        </authorList>
    </citation>
    <scope>NUCLEOTIDE SEQUENCE [LARGE SCALE GENOMIC DNA]</scope>
    <source>
        <strain evidence="6 7">DSM 16529</strain>
    </source>
</reference>
<evidence type="ECO:0000256" key="3">
    <source>
        <dbReference type="ARBA" id="ARBA00023274"/>
    </source>
</evidence>
<dbReference type="InterPro" id="IPR012340">
    <property type="entry name" value="NA-bd_OB-fold"/>
</dbReference>